<dbReference type="CDD" id="cd00158">
    <property type="entry name" value="RHOD"/>
    <property type="match status" value="1"/>
</dbReference>
<dbReference type="PANTHER" id="PTHR43031">
    <property type="entry name" value="FAD-DEPENDENT OXIDOREDUCTASE"/>
    <property type="match status" value="1"/>
</dbReference>
<feature type="domain" description="Rhodanese" evidence="1">
    <location>
        <begin position="28"/>
        <end position="131"/>
    </location>
</feature>
<dbReference type="EMBL" id="JAAAWP010000009">
    <property type="protein sequence ID" value="NDW22643.1"/>
    <property type="molecule type" value="Genomic_DNA"/>
</dbReference>
<dbReference type="PROSITE" id="PS50206">
    <property type="entry name" value="RHODANESE_3"/>
    <property type="match status" value="1"/>
</dbReference>
<gene>
    <name evidence="2" type="ORF">GTW09_14030</name>
</gene>
<dbReference type="AlphaFoldDB" id="A0A6L9MXK6"/>
<evidence type="ECO:0000259" key="1">
    <source>
        <dbReference type="PROSITE" id="PS50206"/>
    </source>
</evidence>
<evidence type="ECO:0000313" key="3">
    <source>
        <dbReference type="Proteomes" id="UP000478837"/>
    </source>
</evidence>
<dbReference type="SUPFAM" id="SSF52821">
    <property type="entry name" value="Rhodanese/Cell cycle control phosphatase"/>
    <property type="match status" value="1"/>
</dbReference>
<dbReference type="InterPro" id="IPR050229">
    <property type="entry name" value="GlpE_sulfurtransferase"/>
</dbReference>
<proteinExistence type="predicted"/>
<evidence type="ECO:0000313" key="2">
    <source>
        <dbReference type="EMBL" id="NDW22643.1"/>
    </source>
</evidence>
<keyword evidence="3" id="KW-1185">Reference proteome</keyword>
<dbReference type="Pfam" id="PF00581">
    <property type="entry name" value="Rhodanese"/>
    <property type="match status" value="1"/>
</dbReference>
<dbReference type="Gene3D" id="3.40.250.10">
    <property type="entry name" value="Rhodanese-like domain"/>
    <property type="match status" value="1"/>
</dbReference>
<dbReference type="SMART" id="SM00450">
    <property type="entry name" value="RHOD"/>
    <property type="match status" value="1"/>
</dbReference>
<dbReference type="InterPro" id="IPR036873">
    <property type="entry name" value="Rhodanese-like_dom_sf"/>
</dbReference>
<dbReference type="PANTHER" id="PTHR43031:SF1">
    <property type="entry name" value="PYRIDINE NUCLEOTIDE-DISULPHIDE OXIDOREDUCTASE"/>
    <property type="match status" value="1"/>
</dbReference>
<reference evidence="2 3" key="1">
    <citation type="submission" date="2020-01" db="EMBL/GenBank/DDBJ databases">
        <title>Genomes of bacteria type strains.</title>
        <authorList>
            <person name="Chen J."/>
            <person name="Zhu S."/>
            <person name="Yang J."/>
        </authorList>
    </citation>
    <scope>NUCLEOTIDE SEQUENCE [LARGE SCALE GENOMIC DNA]</scope>
    <source>
        <strain evidence="2 3">LMG 22958</strain>
    </source>
</reference>
<dbReference type="Proteomes" id="UP000478837">
    <property type="component" value="Unassembled WGS sequence"/>
</dbReference>
<sequence>MKTPKVYISEVKACVEEVTVDDLMIALTQPDVILIDVRENEEYQHGHIAAAVNMPRGLLEMKISSHPLLSHHCEEKDAIEDLAQRSIYLICRSGGRSALAAKSLYEMGHRYVFSVAGGMDEWHRKGLPLDTNR</sequence>
<name>A0A6L9MXK6_9ALTE</name>
<dbReference type="InterPro" id="IPR001763">
    <property type="entry name" value="Rhodanese-like_dom"/>
</dbReference>
<dbReference type="RefSeq" id="WP_071980541.1">
    <property type="nucleotide sequence ID" value="NZ_JAAAWP010000009.1"/>
</dbReference>
<protein>
    <submittedName>
        <fullName evidence="2">Rhodanese-like domain-containing protein</fullName>
    </submittedName>
</protein>
<organism evidence="2 3">
    <name type="scientific">Alteromonas hispanica</name>
    <dbReference type="NCBI Taxonomy" id="315421"/>
    <lineage>
        <taxon>Bacteria</taxon>
        <taxon>Pseudomonadati</taxon>
        <taxon>Pseudomonadota</taxon>
        <taxon>Gammaproteobacteria</taxon>
        <taxon>Alteromonadales</taxon>
        <taxon>Alteromonadaceae</taxon>
        <taxon>Alteromonas/Salinimonas group</taxon>
        <taxon>Alteromonas</taxon>
    </lineage>
</organism>
<accession>A0A6L9MXK6</accession>
<comment type="caution">
    <text evidence="2">The sequence shown here is derived from an EMBL/GenBank/DDBJ whole genome shotgun (WGS) entry which is preliminary data.</text>
</comment>